<dbReference type="EMBL" id="KM216750">
    <property type="protein sequence ID" value="AIT55813.1"/>
    <property type="molecule type" value="Genomic_DNA"/>
</dbReference>
<evidence type="ECO:0000313" key="14">
    <source>
        <dbReference type="EMBL" id="AHY39227.1"/>
    </source>
</evidence>
<comment type="subcellular location">
    <subcellularLocation>
        <location evidence="1 12">Mitochondrion membrane</location>
        <topology evidence="1 12">Single-pass membrane protein</topology>
    </subcellularLocation>
</comment>
<keyword evidence="7 12" id="KW-0375">Hydrogen ion transport</keyword>
<evidence type="ECO:0000256" key="6">
    <source>
        <dbReference type="ARBA" id="ARBA00022692"/>
    </source>
</evidence>
<dbReference type="CTD" id="4509"/>
<evidence type="ECO:0000256" key="11">
    <source>
        <dbReference type="ARBA" id="ARBA00023136"/>
    </source>
</evidence>
<organism evidence="14">
    <name type="scientific">Myrmeleon immanis</name>
    <name type="common">Antlion</name>
    <dbReference type="NCBI Taxonomy" id="1495081"/>
    <lineage>
        <taxon>Eukaryota</taxon>
        <taxon>Metazoa</taxon>
        <taxon>Ecdysozoa</taxon>
        <taxon>Arthropoda</taxon>
        <taxon>Hexapoda</taxon>
        <taxon>Insecta</taxon>
        <taxon>Pterygota</taxon>
        <taxon>Neoptera</taxon>
        <taxon>Endopterygota</taxon>
        <taxon>Neuroptera</taxon>
        <taxon>Myrmeleontiformia</taxon>
        <taxon>Myrmeleontidae</taxon>
        <taxon>Myrmeleontinae</taxon>
        <taxon>Myrmeleon</taxon>
    </lineage>
</organism>
<evidence type="ECO:0000256" key="3">
    <source>
        <dbReference type="ARBA" id="ARBA00011291"/>
    </source>
</evidence>
<dbReference type="EMBL" id="KJ461323">
    <property type="protein sequence ID" value="AHY39227.1"/>
    <property type="molecule type" value="Genomic_DNA"/>
</dbReference>
<evidence type="ECO:0000256" key="13">
    <source>
        <dbReference type="SAM" id="Phobius"/>
    </source>
</evidence>
<evidence type="ECO:0000256" key="12">
    <source>
        <dbReference type="RuleBase" id="RU003661"/>
    </source>
</evidence>
<dbReference type="InterPro" id="IPR001421">
    <property type="entry name" value="ATP8_metazoa"/>
</dbReference>
<protein>
    <recommendedName>
        <fullName evidence="12">ATP synthase complex subunit 8</fullName>
    </recommendedName>
</protein>
<dbReference type="GO" id="GO:0015986">
    <property type="term" value="P:proton motive force-driven ATP synthesis"/>
    <property type="evidence" value="ECO:0007669"/>
    <property type="project" value="InterPro"/>
</dbReference>
<keyword evidence="10 12" id="KW-0496">Mitochondrion</keyword>
<evidence type="ECO:0000256" key="4">
    <source>
        <dbReference type="ARBA" id="ARBA00022448"/>
    </source>
</evidence>
<evidence type="ECO:0000256" key="10">
    <source>
        <dbReference type="ARBA" id="ARBA00023128"/>
    </source>
</evidence>
<keyword evidence="9 12" id="KW-0406">Ion transport</keyword>
<feature type="transmembrane region" description="Helical" evidence="13">
    <location>
        <begin position="12"/>
        <end position="34"/>
    </location>
</feature>
<dbReference type="GeneID" id="20355817"/>
<comment type="similarity">
    <text evidence="2 12">Belongs to the ATPase protein 8 family.</text>
</comment>
<dbReference type="AlphaFoldDB" id="A0A088CB04"/>
<reference evidence="15" key="2">
    <citation type="journal article" date="2014" name="Mitochondrial DNA">
        <title>The complete mitochondrial genome of Myrmeleon immanis Walker, 1853 (Neuroptera: Myrmeleontidae).</title>
        <authorList>
            <person name="Zhang J."/>
            <person name="Wang X.-L."/>
        </authorList>
    </citation>
    <scope>NUCLEOTIDE SEQUENCE</scope>
</reference>
<proteinExistence type="inferred from homology"/>
<keyword evidence="5 12" id="KW-0138">CF(0)</keyword>
<dbReference type="Pfam" id="PF00895">
    <property type="entry name" value="ATP-synt_8"/>
    <property type="match status" value="1"/>
</dbReference>
<keyword evidence="4 12" id="KW-0813">Transport</keyword>
<keyword evidence="6 12" id="KW-0812">Transmembrane</keyword>
<sequence>MPQMSPLSWWMLFLYFILLLILFSIMNYYIFFYLPQKTESTNIITKSMNWKW</sequence>
<evidence type="ECO:0000256" key="7">
    <source>
        <dbReference type="ARBA" id="ARBA00022781"/>
    </source>
</evidence>
<evidence type="ECO:0000256" key="2">
    <source>
        <dbReference type="ARBA" id="ARBA00008892"/>
    </source>
</evidence>
<accession>A0A088CB04</accession>
<evidence type="ECO:0000256" key="9">
    <source>
        <dbReference type="ARBA" id="ARBA00023065"/>
    </source>
</evidence>
<comment type="subunit">
    <text evidence="3">F-type ATPases have 2 components, CF(1) - the catalytic core - and CF(0) - the membrane proton channel.</text>
</comment>
<evidence type="ECO:0000256" key="8">
    <source>
        <dbReference type="ARBA" id="ARBA00022989"/>
    </source>
</evidence>
<dbReference type="GO" id="GO:0015078">
    <property type="term" value="F:proton transmembrane transporter activity"/>
    <property type="evidence" value="ECO:0007669"/>
    <property type="project" value="InterPro"/>
</dbReference>
<gene>
    <name evidence="14" type="primary">ATP8</name>
</gene>
<evidence type="ECO:0000256" key="5">
    <source>
        <dbReference type="ARBA" id="ARBA00022547"/>
    </source>
</evidence>
<keyword evidence="11 13" id="KW-0472">Membrane</keyword>
<dbReference type="GO" id="GO:0045259">
    <property type="term" value="C:proton-transporting ATP synthase complex"/>
    <property type="evidence" value="ECO:0007669"/>
    <property type="project" value="UniProtKB-KW"/>
</dbReference>
<evidence type="ECO:0000256" key="1">
    <source>
        <dbReference type="ARBA" id="ARBA00004304"/>
    </source>
</evidence>
<dbReference type="RefSeq" id="YP_009057644.1">
    <property type="nucleotide sequence ID" value="NC_024826.1"/>
</dbReference>
<evidence type="ECO:0000313" key="15">
    <source>
        <dbReference type="EMBL" id="AIT55813.1"/>
    </source>
</evidence>
<geneLocation type="mitochondrion" evidence="14"/>
<reference evidence="14" key="1">
    <citation type="journal article" date="2014" name="Int. J. Biol. Sci.">
        <title>The first mitochondrial genomes of antlion (Neuroptera: Myrmeleontidae) and split-footed lacewing (Neuroptera: Nymphidae), with phylogenetic implications of Myrmeleontiformia.</title>
        <authorList>
            <person name="Yan Y."/>
            <person name="Wang Y."/>
            <person name="Liu X."/>
            <person name="Winterton S.L."/>
            <person name="Yang D."/>
        </authorList>
    </citation>
    <scope>NUCLEOTIDE SEQUENCE</scope>
</reference>
<name>A0A088CB04_MYRIM</name>
<dbReference type="GO" id="GO:0031966">
    <property type="term" value="C:mitochondrial membrane"/>
    <property type="evidence" value="ECO:0007669"/>
    <property type="project" value="UniProtKB-SubCell"/>
</dbReference>
<keyword evidence="8 13" id="KW-1133">Transmembrane helix</keyword>